<dbReference type="Proteomes" id="UP000680514">
    <property type="component" value="Chromosome"/>
</dbReference>
<sequence>MNMRTVVPMLFALAFAGAAFAQEATPQAVVTEGDTLLVERVQQENSAAMPARGMTMQQVEAKYGKPADQLDPRGGQKRQWPTINRWTYPTFTVYFEKSRVIDAVANKADANEVGPKPAIR</sequence>
<name>A0ABM7QH07_9GAMM</name>
<dbReference type="EMBL" id="AP024546">
    <property type="protein sequence ID" value="BCT96926.1"/>
    <property type="molecule type" value="Genomic_DNA"/>
</dbReference>
<keyword evidence="1" id="KW-0732">Signal</keyword>
<feature type="chain" id="PRO_5046136390" description="Lipoprotein SmpA/OmlA domain-containing protein" evidence="1">
    <location>
        <begin position="22"/>
        <end position="120"/>
    </location>
</feature>
<proteinExistence type="predicted"/>
<keyword evidence="3" id="KW-1185">Reference proteome</keyword>
<evidence type="ECO:0000313" key="2">
    <source>
        <dbReference type="EMBL" id="BCT96926.1"/>
    </source>
</evidence>
<protein>
    <recommendedName>
        <fullName evidence="4">Lipoprotein SmpA/OmlA domain-containing protein</fullName>
    </recommendedName>
</protein>
<gene>
    <name evidence="2" type="ORF">LYSHEL_27970</name>
</gene>
<evidence type="ECO:0000313" key="3">
    <source>
        <dbReference type="Proteomes" id="UP000680514"/>
    </source>
</evidence>
<evidence type="ECO:0008006" key="4">
    <source>
        <dbReference type="Google" id="ProtNLM"/>
    </source>
</evidence>
<evidence type="ECO:0000256" key="1">
    <source>
        <dbReference type="SAM" id="SignalP"/>
    </source>
</evidence>
<organism evidence="2 3">
    <name type="scientific">Lysobacter helvus</name>
    <dbReference type="NCBI Taxonomy" id="2675059"/>
    <lineage>
        <taxon>Bacteria</taxon>
        <taxon>Pseudomonadati</taxon>
        <taxon>Pseudomonadota</taxon>
        <taxon>Gammaproteobacteria</taxon>
        <taxon>Lysobacterales</taxon>
        <taxon>Lysobacteraceae</taxon>
        <taxon>Lysobacter</taxon>
    </lineage>
</organism>
<dbReference type="RefSeq" id="WP_213434688.1">
    <property type="nucleotide sequence ID" value="NZ_AP024546.1"/>
</dbReference>
<reference evidence="2 3" key="1">
    <citation type="submission" date="2021-03" db="EMBL/GenBank/DDBJ databases">
        <title>Complete Genome Sequences of Two Lysobacter Strains Isolated from Sea Water (Lysobacter caseinilyticus) and Soil (Lysobacter helvus) in South Korea.</title>
        <authorList>
            <person name="Watanabe Y."/>
            <person name="Arakawa K."/>
        </authorList>
    </citation>
    <scope>NUCLEOTIDE SEQUENCE [LARGE SCALE GENOMIC DNA]</scope>
    <source>
        <strain evidence="2 3">D10</strain>
    </source>
</reference>
<feature type="signal peptide" evidence="1">
    <location>
        <begin position="1"/>
        <end position="21"/>
    </location>
</feature>
<accession>A0ABM7QH07</accession>